<keyword evidence="5 9" id="KW-0560">Oxidoreductase</keyword>
<dbReference type="InterPro" id="IPR002401">
    <property type="entry name" value="Cyt_P450_E_grp-I"/>
</dbReference>
<dbReference type="Proteomes" id="UP000664169">
    <property type="component" value="Unassembled WGS sequence"/>
</dbReference>
<dbReference type="PRINTS" id="PR00463">
    <property type="entry name" value="EP450I"/>
</dbReference>
<dbReference type="PANTHER" id="PTHR24305">
    <property type="entry name" value="CYTOCHROME P450"/>
    <property type="match status" value="1"/>
</dbReference>
<evidence type="ECO:0000256" key="8">
    <source>
        <dbReference type="PIRSR" id="PIRSR602401-1"/>
    </source>
</evidence>
<comment type="similarity">
    <text evidence="2 9">Belongs to the cytochrome P450 family.</text>
</comment>
<keyword evidence="12" id="KW-1185">Reference proteome</keyword>
<dbReference type="Pfam" id="PF00067">
    <property type="entry name" value="p450"/>
    <property type="match status" value="1"/>
</dbReference>
<feature type="transmembrane region" description="Helical" evidence="10">
    <location>
        <begin position="12"/>
        <end position="34"/>
    </location>
</feature>
<dbReference type="PRINTS" id="PR00385">
    <property type="entry name" value="P450"/>
</dbReference>
<evidence type="ECO:0000256" key="7">
    <source>
        <dbReference type="ARBA" id="ARBA00023033"/>
    </source>
</evidence>
<evidence type="ECO:0000256" key="2">
    <source>
        <dbReference type="ARBA" id="ARBA00010617"/>
    </source>
</evidence>
<dbReference type="EMBL" id="CAJPDQ010000023">
    <property type="protein sequence ID" value="CAF9925200.1"/>
    <property type="molecule type" value="Genomic_DNA"/>
</dbReference>
<keyword evidence="4 8" id="KW-0479">Metal-binding</keyword>
<dbReference type="Gene3D" id="1.10.630.10">
    <property type="entry name" value="Cytochrome P450"/>
    <property type="match status" value="1"/>
</dbReference>
<dbReference type="InterPro" id="IPR017972">
    <property type="entry name" value="Cyt_P450_CS"/>
</dbReference>
<dbReference type="CDD" id="cd11058">
    <property type="entry name" value="CYP60B-like"/>
    <property type="match status" value="1"/>
</dbReference>
<evidence type="ECO:0000256" key="3">
    <source>
        <dbReference type="ARBA" id="ARBA00022617"/>
    </source>
</evidence>
<keyword evidence="7 9" id="KW-0503">Monooxygenase</keyword>
<evidence type="ECO:0000256" key="5">
    <source>
        <dbReference type="ARBA" id="ARBA00023002"/>
    </source>
</evidence>
<name>A0A8H3FK40_9LECA</name>
<evidence type="ECO:0000256" key="6">
    <source>
        <dbReference type="ARBA" id="ARBA00023004"/>
    </source>
</evidence>
<evidence type="ECO:0000256" key="4">
    <source>
        <dbReference type="ARBA" id="ARBA00022723"/>
    </source>
</evidence>
<dbReference type="InterPro" id="IPR036396">
    <property type="entry name" value="Cyt_P450_sf"/>
</dbReference>
<dbReference type="InterPro" id="IPR050121">
    <property type="entry name" value="Cytochrome_P450_monoxygenase"/>
</dbReference>
<accession>A0A8H3FK40</accession>
<dbReference type="GO" id="GO:0004497">
    <property type="term" value="F:monooxygenase activity"/>
    <property type="evidence" value="ECO:0007669"/>
    <property type="project" value="UniProtKB-KW"/>
</dbReference>
<dbReference type="SUPFAM" id="SSF48264">
    <property type="entry name" value="Cytochrome P450"/>
    <property type="match status" value="1"/>
</dbReference>
<keyword evidence="3 8" id="KW-0349">Heme</keyword>
<protein>
    <recommendedName>
        <fullName evidence="13">Cytochrome P450 monooxygenase</fullName>
    </recommendedName>
</protein>
<organism evidence="11 12">
    <name type="scientific">Gomphillus americanus</name>
    <dbReference type="NCBI Taxonomy" id="1940652"/>
    <lineage>
        <taxon>Eukaryota</taxon>
        <taxon>Fungi</taxon>
        <taxon>Dikarya</taxon>
        <taxon>Ascomycota</taxon>
        <taxon>Pezizomycotina</taxon>
        <taxon>Lecanoromycetes</taxon>
        <taxon>OSLEUM clade</taxon>
        <taxon>Ostropomycetidae</taxon>
        <taxon>Ostropales</taxon>
        <taxon>Graphidaceae</taxon>
        <taxon>Gomphilloideae</taxon>
        <taxon>Gomphillus</taxon>
    </lineage>
</organism>
<dbReference type="GO" id="GO:0016705">
    <property type="term" value="F:oxidoreductase activity, acting on paired donors, with incorporation or reduction of molecular oxygen"/>
    <property type="evidence" value="ECO:0007669"/>
    <property type="project" value="InterPro"/>
</dbReference>
<keyword evidence="10" id="KW-0472">Membrane</keyword>
<keyword evidence="10" id="KW-1133">Transmembrane helix</keyword>
<dbReference type="OrthoDB" id="1470350at2759"/>
<dbReference type="AlphaFoldDB" id="A0A8H3FK40"/>
<proteinExistence type="inferred from homology"/>
<feature type="binding site" description="axial binding residue" evidence="8">
    <location>
        <position position="441"/>
    </location>
    <ligand>
        <name>heme</name>
        <dbReference type="ChEBI" id="CHEBI:30413"/>
    </ligand>
    <ligandPart>
        <name>Fe</name>
        <dbReference type="ChEBI" id="CHEBI:18248"/>
    </ligandPart>
</feature>
<keyword evidence="10" id="KW-0812">Transmembrane</keyword>
<evidence type="ECO:0000313" key="11">
    <source>
        <dbReference type="EMBL" id="CAF9925200.1"/>
    </source>
</evidence>
<dbReference type="GO" id="GO:0020037">
    <property type="term" value="F:heme binding"/>
    <property type="evidence" value="ECO:0007669"/>
    <property type="project" value="InterPro"/>
</dbReference>
<evidence type="ECO:0000313" key="12">
    <source>
        <dbReference type="Proteomes" id="UP000664169"/>
    </source>
</evidence>
<evidence type="ECO:0008006" key="13">
    <source>
        <dbReference type="Google" id="ProtNLM"/>
    </source>
</evidence>
<comment type="caution">
    <text evidence="11">The sequence shown here is derived from an EMBL/GenBank/DDBJ whole genome shotgun (WGS) entry which is preliminary data.</text>
</comment>
<sequence length="497" mass="57268">MASAYSHATEVSISTVLTGFLVIWLLSIVLEIVYNLYFHPLRKFPGPWYRAGLLWPSLWESITGDQVFNETYLHDKYGPVVRVAPNTLSFNGGTAWKDIYGIKVGQKQLQKDPSFYLAQPKHLTKDIIAADDIGHARMRKLLAHAFSEAATKEQESLINEHIDLFIKQLRKRDVADIMTWLNFLTFDIIGDLAFGESFHALETGEEHEFVRSIFQGVKFTRFVRAARYYPLLKRLLSALPAILPYVGRSRQRVMDFAAEKVRTRLRQDVERKDFTTYITRYNDERGMTEAEIEINANLLVIAGSETTATTLSGIMYLLATNQDACMKLSGEVRDRFQDEADITFASTATLPFLNAVIQEGLRMYPPVPARLPRVTSPSGNVIDGHVVPPKTSVGVLQYAAHYSSQNWQQPKKFLPERWLKDADFQDDHAVFQPFSTGPRNCIGRNLAYIEMRMILARLIWNFDFKLERQSRHWMEQKIFLLWDKPPLWLRLDQVQRK</sequence>
<gene>
    <name evidence="11" type="ORF">GOMPHAMPRED_003825</name>
</gene>
<keyword evidence="6 8" id="KW-0408">Iron</keyword>
<evidence type="ECO:0000256" key="10">
    <source>
        <dbReference type="SAM" id="Phobius"/>
    </source>
</evidence>
<dbReference type="GO" id="GO:0005506">
    <property type="term" value="F:iron ion binding"/>
    <property type="evidence" value="ECO:0007669"/>
    <property type="project" value="InterPro"/>
</dbReference>
<evidence type="ECO:0000256" key="1">
    <source>
        <dbReference type="ARBA" id="ARBA00001971"/>
    </source>
</evidence>
<reference evidence="11" key="1">
    <citation type="submission" date="2021-03" db="EMBL/GenBank/DDBJ databases">
        <authorList>
            <person name="Tagirdzhanova G."/>
        </authorList>
    </citation>
    <scope>NUCLEOTIDE SEQUENCE</scope>
</reference>
<evidence type="ECO:0000256" key="9">
    <source>
        <dbReference type="RuleBase" id="RU000461"/>
    </source>
</evidence>
<dbReference type="InterPro" id="IPR001128">
    <property type="entry name" value="Cyt_P450"/>
</dbReference>
<dbReference type="PANTHER" id="PTHR24305:SF29">
    <property type="entry name" value="BENZOATE-PARA-HYDROXYLASE"/>
    <property type="match status" value="1"/>
</dbReference>
<comment type="cofactor">
    <cofactor evidence="1 8">
        <name>heme</name>
        <dbReference type="ChEBI" id="CHEBI:30413"/>
    </cofactor>
</comment>
<dbReference type="PROSITE" id="PS00086">
    <property type="entry name" value="CYTOCHROME_P450"/>
    <property type="match status" value="1"/>
</dbReference>